<evidence type="ECO:0000313" key="1">
    <source>
        <dbReference type="EMBL" id="KAH8690779.1"/>
    </source>
</evidence>
<dbReference type="EMBL" id="JAJTJA010000013">
    <property type="protein sequence ID" value="KAH8690779.1"/>
    <property type="molecule type" value="Genomic_DNA"/>
</dbReference>
<proteinExistence type="predicted"/>
<evidence type="ECO:0000313" key="2">
    <source>
        <dbReference type="Proteomes" id="UP001201262"/>
    </source>
</evidence>
<organism evidence="1 2">
    <name type="scientific">Talaromyces proteolyticus</name>
    <dbReference type="NCBI Taxonomy" id="1131652"/>
    <lineage>
        <taxon>Eukaryota</taxon>
        <taxon>Fungi</taxon>
        <taxon>Dikarya</taxon>
        <taxon>Ascomycota</taxon>
        <taxon>Pezizomycotina</taxon>
        <taxon>Eurotiomycetes</taxon>
        <taxon>Eurotiomycetidae</taxon>
        <taxon>Eurotiales</taxon>
        <taxon>Trichocomaceae</taxon>
        <taxon>Talaromyces</taxon>
        <taxon>Talaromyces sect. Bacilispori</taxon>
    </lineage>
</organism>
<dbReference type="Proteomes" id="UP001201262">
    <property type="component" value="Unassembled WGS sequence"/>
</dbReference>
<name>A0AAD4KF33_9EURO</name>
<keyword evidence="2" id="KW-1185">Reference proteome</keyword>
<reference evidence="1" key="1">
    <citation type="submission" date="2021-12" db="EMBL/GenBank/DDBJ databases">
        <title>Convergent genome expansion in fungi linked to evolution of root-endophyte symbiosis.</title>
        <authorList>
            <consortium name="DOE Joint Genome Institute"/>
            <person name="Ke Y.-H."/>
            <person name="Bonito G."/>
            <person name="Liao H.-L."/>
            <person name="Looney B."/>
            <person name="Rojas-Flechas A."/>
            <person name="Nash J."/>
            <person name="Hameed K."/>
            <person name="Schadt C."/>
            <person name="Martin F."/>
            <person name="Crous P.W."/>
            <person name="Miettinen O."/>
            <person name="Magnuson J.K."/>
            <person name="Labbe J."/>
            <person name="Jacobson D."/>
            <person name="Doktycz M.J."/>
            <person name="Veneault-Fourrey C."/>
            <person name="Kuo A."/>
            <person name="Mondo S."/>
            <person name="Calhoun S."/>
            <person name="Riley R."/>
            <person name="Ohm R."/>
            <person name="LaButti K."/>
            <person name="Andreopoulos B."/>
            <person name="Pangilinan J."/>
            <person name="Nolan M."/>
            <person name="Tritt A."/>
            <person name="Clum A."/>
            <person name="Lipzen A."/>
            <person name="Daum C."/>
            <person name="Barry K."/>
            <person name="Grigoriev I.V."/>
            <person name="Vilgalys R."/>
        </authorList>
    </citation>
    <scope>NUCLEOTIDE SEQUENCE</scope>
    <source>
        <strain evidence="1">PMI_201</strain>
    </source>
</reference>
<dbReference type="RefSeq" id="XP_046066975.1">
    <property type="nucleotide sequence ID" value="XM_046222462.1"/>
</dbReference>
<sequence length="266" mass="30889">MAIAPSAAQIRDILAPWRSLRWRSASWEIWNQIRDPKWDYQGINIWLRTHYAESVEEKARDSAKLAAWFESPVEGNPNIDDDVDDTMTSWRLLDDELIFNFGTDWERVFEIIPELVGPKSGLSRCFLSEEDSVTKKYRKEIFGELREKVASSAELQEKLITIEGSNNRVQCRSVHTYLLVADKTAFTTDEFLILFLDLKGHYVRQSRIELPDDDIFMLGDMINSEKIRDAQYWTDNFPPGSSLNPKYRALGEIGRELYGVEDLLRT</sequence>
<comment type="caution">
    <text evidence="1">The sequence shown here is derived from an EMBL/GenBank/DDBJ whole genome shotgun (WGS) entry which is preliminary data.</text>
</comment>
<accession>A0AAD4KF33</accession>
<gene>
    <name evidence="1" type="ORF">BGW36DRAFT_59754</name>
</gene>
<dbReference type="AlphaFoldDB" id="A0AAD4KF33"/>
<protein>
    <submittedName>
        <fullName evidence="1">Uncharacterized protein</fullName>
    </submittedName>
</protein>
<dbReference type="GeneID" id="70252749"/>